<accession>A0A0C3PLI5</accession>
<evidence type="ECO:0000259" key="4">
    <source>
        <dbReference type="Pfam" id="PF04841"/>
    </source>
</evidence>
<feature type="domain" description="Vps16 C-terminal" evidence="3">
    <location>
        <begin position="522"/>
        <end position="830"/>
    </location>
</feature>
<dbReference type="Gene3D" id="1.10.150.780">
    <property type="entry name" value="Vps16, C-terminal region"/>
    <property type="match status" value="1"/>
</dbReference>
<dbReference type="InterPro" id="IPR006926">
    <property type="entry name" value="Vps16_N"/>
</dbReference>
<dbReference type="PIRSF" id="PIRSF007949">
    <property type="entry name" value="VPS16"/>
    <property type="match status" value="1"/>
</dbReference>
<name>A0A0C3PLI5_PHLG1</name>
<dbReference type="GO" id="GO:0016197">
    <property type="term" value="P:endosomal transport"/>
    <property type="evidence" value="ECO:0007669"/>
    <property type="project" value="TreeGrafter"/>
</dbReference>
<reference evidence="5 6" key="1">
    <citation type="journal article" date="2014" name="PLoS Genet.">
        <title>Analysis of the Phlebiopsis gigantea genome, transcriptome and secretome provides insight into its pioneer colonization strategies of wood.</title>
        <authorList>
            <person name="Hori C."/>
            <person name="Ishida T."/>
            <person name="Igarashi K."/>
            <person name="Samejima M."/>
            <person name="Suzuki H."/>
            <person name="Master E."/>
            <person name="Ferreira P."/>
            <person name="Ruiz-Duenas F.J."/>
            <person name="Held B."/>
            <person name="Canessa P."/>
            <person name="Larrondo L.F."/>
            <person name="Schmoll M."/>
            <person name="Druzhinina I.S."/>
            <person name="Kubicek C.P."/>
            <person name="Gaskell J.A."/>
            <person name="Kersten P."/>
            <person name="St John F."/>
            <person name="Glasner J."/>
            <person name="Sabat G."/>
            <person name="Splinter BonDurant S."/>
            <person name="Syed K."/>
            <person name="Yadav J."/>
            <person name="Mgbeahuruike A.C."/>
            <person name="Kovalchuk A."/>
            <person name="Asiegbu F.O."/>
            <person name="Lackner G."/>
            <person name="Hoffmeister D."/>
            <person name="Rencoret J."/>
            <person name="Gutierrez A."/>
            <person name="Sun H."/>
            <person name="Lindquist E."/>
            <person name="Barry K."/>
            <person name="Riley R."/>
            <person name="Grigoriev I.V."/>
            <person name="Henrissat B."/>
            <person name="Kues U."/>
            <person name="Berka R.M."/>
            <person name="Martinez A.T."/>
            <person name="Covert S.F."/>
            <person name="Blanchette R.A."/>
            <person name="Cullen D."/>
        </authorList>
    </citation>
    <scope>NUCLEOTIDE SEQUENCE [LARGE SCALE GENOMIC DNA]</scope>
    <source>
        <strain evidence="5 6">11061_1 CR5-6</strain>
    </source>
</reference>
<comment type="function">
    <text evidence="2">Essential for vacuolar protein sorting. Required for vacuole biogenesis, stability and to maintain vacuole morphology.</text>
</comment>
<dbReference type="InterPro" id="IPR038132">
    <property type="entry name" value="Vps16_C_sf"/>
</dbReference>
<evidence type="ECO:0000259" key="3">
    <source>
        <dbReference type="Pfam" id="PF04840"/>
    </source>
</evidence>
<sequence>MDRQEHPTTTWEAMQDSTVFYRKQQVYSTPGKLPNLGDFIIAGCRYGGPLALMRDTSKLVALGSGTAAFAKAQIQVYSPAGEVLLLFSWDQGKIIRFGWTSDEKLAVLNEEGTYRLYDLQGDYQQYSLGADAAEVGIIDARIHENGLVALTGSLSLLEVKGWEGGKPLTLASPGISQPPHAWAVIPPDLTISRHVEALLSVDATVYSVDNLEATDQRLSRGPFSHLAPSPNGKSLALLTSSGSLWVVSTDFQRSLADFDTSSFTTSAGEIRQVAWCGNDAVLVTFEHMALLVGPFGDTLQYFYSGPTFAITESDGVRIVGPDTCDFLQKVPVSTVSVFRPGSTAPAAILYDAWELFSKRSPKADESIRSIRPELAAAVNGCIDAAGDEWEPYWQRRLLNAAKFGKAFLDVYDATDFVNMGQALKVLNAVRFYEIGIPITYTQYTQLSPSQLISRLTARNLHLLALRISSFLNLQPSAVLKHWACAKILRSKPTSTSKETGVDDEVVCKSIVEKFETLGSAGVSYAEIAQKAWEVGRTELATKLLDHEPKSSDQVPLLLNMKEDRLALMKAVESGDTDLVYHVLLHLHKRLPLGSFFRLIEEGGPALALASKLLQVYARAQNREMLRDFYYSDDRRVDSAVLCLNEAATMSDPVAKTNEVKAAQKFFSEDKERTFEAKMVDENVRLLTLQQQLEKEADGKISFFGLSVNETLRTCLINGMGKRADKIRSDFKVPDKRYWYLKLHALTEVHDWESLDTFARSKRSPIGYQAFVQHLVEKGHTREAISYVPRCDSNKRVDLYVLCGDWRLAGKECKDRGDKTKMEELKRTCPNSLIARELEQFAASMK</sequence>
<dbReference type="GO" id="GO:0098588">
    <property type="term" value="C:bounding membrane of organelle"/>
    <property type="evidence" value="ECO:0007669"/>
    <property type="project" value="UniProtKB-ARBA"/>
</dbReference>
<dbReference type="PANTHER" id="PTHR12811:SF0">
    <property type="entry name" value="VACUOLAR PROTEIN SORTING-ASSOCIATED PROTEIN 16 HOMOLOG"/>
    <property type="match status" value="1"/>
</dbReference>
<evidence type="ECO:0000256" key="1">
    <source>
        <dbReference type="ARBA" id="ARBA00009250"/>
    </source>
</evidence>
<proteinExistence type="inferred from homology"/>
<dbReference type="Proteomes" id="UP000053257">
    <property type="component" value="Unassembled WGS sequence"/>
</dbReference>
<dbReference type="GO" id="GO:0005768">
    <property type="term" value="C:endosome"/>
    <property type="evidence" value="ECO:0007669"/>
    <property type="project" value="TreeGrafter"/>
</dbReference>
<gene>
    <name evidence="5" type="ORF">PHLGIDRAFT_426170</name>
</gene>
<dbReference type="GO" id="GO:0042144">
    <property type="term" value="P:vacuole fusion, non-autophagic"/>
    <property type="evidence" value="ECO:0007669"/>
    <property type="project" value="TreeGrafter"/>
</dbReference>
<protein>
    <recommendedName>
        <fullName evidence="2">Probable vacuolar protein sorting-associated protein 16 homolog</fullName>
    </recommendedName>
</protein>
<dbReference type="Pfam" id="PF04840">
    <property type="entry name" value="Vps16_C"/>
    <property type="match status" value="1"/>
</dbReference>
<keyword evidence="2" id="KW-0813">Transport</keyword>
<dbReference type="FunFam" id="1.10.150.780:FF:000001">
    <property type="entry name" value="Vacuolar protein sorting-associated protein 16 homolog"/>
    <property type="match status" value="1"/>
</dbReference>
<keyword evidence="2" id="KW-0653">Protein transport</keyword>
<feature type="domain" description="Vps16 N-terminal" evidence="4">
    <location>
        <begin position="7"/>
        <end position="417"/>
    </location>
</feature>
<dbReference type="InterPro" id="IPR016534">
    <property type="entry name" value="VPS16"/>
</dbReference>
<keyword evidence="6" id="KW-1185">Reference proteome</keyword>
<dbReference type="SUPFAM" id="SSF69322">
    <property type="entry name" value="Tricorn protease domain 2"/>
    <property type="match status" value="1"/>
</dbReference>
<dbReference type="GO" id="GO:0003779">
    <property type="term" value="F:actin binding"/>
    <property type="evidence" value="ECO:0007669"/>
    <property type="project" value="TreeGrafter"/>
</dbReference>
<dbReference type="Pfam" id="PF04841">
    <property type="entry name" value="Vps16_N"/>
    <property type="match status" value="1"/>
</dbReference>
<dbReference type="AlphaFoldDB" id="A0A0C3PLI5"/>
<evidence type="ECO:0000313" key="5">
    <source>
        <dbReference type="EMBL" id="KIP07308.1"/>
    </source>
</evidence>
<dbReference type="PANTHER" id="PTHR12811">
    <property type="entry name" value="VACUOLAR PROTEIN SORTING VPS16"/>
    <property type="match status" value="1"/>
</dbReference>
<dbReference type="GO" id="GO:0006886">
    <property type="term" value="P:intracellular protein transport"/>
    <property type="evidence" value="ECO:0007669"/>
    <property type="project" value="InterPro"/>
</dbReference>
<dbReference type="InterPro" id="IPR006925">
    <property type="entry name" value="Vps16_C"/>
</dbReference>
<evidence type="ECO:0000256" key="2">
    <source>
        <dbReference type="PIRNR" id="PIRNR007949"/>
    </source>
</evidence>
<organism evidence="5 6">
    <name type="scientific">Phlebiopsis gigantea (strain 11061_1 CR5-6)</name>
    <name type="common">White-rot fungus</name>
    <name type="synonym">Peniophora gigantea</name>
    <dbReference type="NCBI Taxonomy" id="745531"/>
    <lineage>
        <taxon>Eukaryota</taxon>
        <taxon>Fungi</taxon>
        <taxon>Dikarya</taxon>
        <taxon>Basidiomycota</taxon>
        <taxon>Agaricomycotina</taxon>
        <taxon>Agaricomycetes</taxon>
        <taxon>Polyporales</taxon>
        <taxon>Phanerochaetaceae</taxon>
        <taxon>Phlebiopsis</taxon>
    </lineage>
</organism>
<evidence type="ECO:0000313" key="6">
    <source>
        <dbReference type="Proteomes" id="UP000053257"/>
    </source>
</evidence>
<dbReference type="HOGENOM" id="CLU_008909_1_0_1"/>
<comment type="similarity">
    <text evidence="1 2">Belongs to the VPS16 family.</text>
</comment>
<dbReference type="OrthoDB" id="1792at2759"/>
<dbReference type="GO" id="GO:0030897">
    <property type="term" value="C:HOPS complex"/>
    <property type="evidence" value="ECO:0007669"/>
    <property type="project" value="TreeGrafter"/>
</dbReference>
<dbReference type="STRING" id="745531.A0A0C3PLI5"/>
<dbReference type="EMBL" id="KN840500">
    <property type="protein sequence ID" value="KIP07308.1"/>
    <property type="molecule type" value="Genomic_DNA"/>
</dbReference>